<dbReference type="AlphaFoldDB" id="A0ABD4EER6"/>
<proteinExistence type="inferred from homology"/>
<dbReference type="SUPFAM" id="SSF51004">
    <property type="entry name" value="C-terminal (heme d1) domain of cytochrome cd1-nitrite reductase"/>
    <property type="match status" value="1"/>
</dbReference>
<comment type="similarity">
    <text evidence="1">Belongs to the cycloisomerase 2 family.</text>
</comment>
<dbReference type="PANTHER" id="PTHR30344:SF1">
    <property type="entry name" value="6-PHOSPHOGLUCONOLACTONASE"/>
    <property type="match status" value="1"/>
</dbReference>
<evidence type="ECO:0000313" key="3">
    <source>
        <dbReference type="Proteomes" id="UP000070063"/>
    </source>
</evidence>
<organism evidence="2 3">
    <name type="scientific">Staphylococcus lugdunensis</name>
    <dbReference type="NCBI Taxonomy" id="28035"/>
    <lineage>
        <taxon>Bacteria</taxon>
        <taxon>Bacillati</taxon>
        <taxon>Bacillota</taxon>
        <taxon>Bacilli</taxon>
        <taxon>Bacillales</taxon>
        <taxon>Staphylococcaceae</taxon>
        <taxon>Staphylococcus</taxon>
    </lineage>
</organism>
<dbReference type="InterPro" id="IPR015943">
    <property type="entry name" value="WD40/YVTN_repeat-like_dom_sf"/>
</dbReference>
<dbReference type="Proteomes" id="UP000070063">
    <property type="component" value="Unassembled WGS sequence"/>
</dbReference>
<dbReference type="PANTHER" id="PTHR30344">
    <property type="entry name" value="6-PHOSPHOGLUCONOLACTONASE-RELATED"/>
    <property type="match status" value="1"/>
</dbReference>
<evidence type="ECO:0008006" key="4">
    <source>
        <dbReference type="Google" id="ProtNLM"/>
    </source>
</evidence>
<protein>
    <recommendedName>
        <fullName evidence="4">Lactonase family protein</fullName>
    </recommendedName>
</protein>
<gene>
    <name evidence="2" type="ORF">HMPREF3225_01540</name>
</gene>
<dbReference type="InterPro" id="IPR050282">
    <property type="entry name" value="Cycloisomerase_2"/>
</dbReference>
<accession>A0ABD4EER6</accession>
<dbReference type="EMBL" id="LRQI01000069">
    <property type="protein sequence ID" value="KXA37642.1"/>
    <property type="molecule type" value="Genomic_DNA"/>
</dbReference>
<evidence type="ECO:0000313" key="2">
    <source>
        <dbReference type="EMBL" id="KXA37642.1"/>
    </source>
</evidence>
<evidence type="ECO:0000256" key="1">
    <source>
        <dbReference type="ARBA" id="ARBA00005564"/>
    </source>
</evidence>
<reference evidence="2 3" key="1">
    <citation type="submission" date="2016-01" db="EMBL/GenBank/DDBJ databases">
        <authorList>
            <person name="Mitreva M."/>
            <person name="Pepin K.H."/>
            <person name="Mihindukulasuriya K.A."/>
            <person name="Fulton R."/>
            <person name="Fronick C."/>
            <person name="O'Laughlin M."/>
            <person name="Miner T."/>
            <person name="Herter B."/>
            <person name="Rosa B.A."/>
            <person name="Cordes M."/>
            <person name="Tomlinson C."/>
            <person name="Wollam A."/>
            <person name="Palsikar V.B."/>
            <person name="Mardis E.R."/>
            <person name="Wilson R.K."/>
        </authorList>
    </citation>
    <scope>NUCLEOTIDE SEQUENCE [LARGE SCALE GENOMIC DNA]</scope>
    <source>
        <strain evidence="2 3">MJR7738</strain>
    </source>
</reference>
<dbReference type="InterPro" id="IPR019405">
    <property type="entry name" value="Lactonase_7-beta_prop"/>
</dbReference>
<dbReference type="InterPro" id="IPR011048">
    <property type="entry name" value="Haem_d1_sf"/>
</dbReference>
<dbReference type="Pfam" id="PF10282">
    <property type="entry name" value="Lactonase"/>
    <property type="match status" value="1"/>
</dbReference>
<comment type="caution">
    <text evidence="2">The sequence shown here is derived from an EMBL/GenBank/DDBJ whole genome shotgun (WGS) entry which is preliminary data.</text>
</comment>
<sequence length="347" mass="38900">MIVMTIGYIGSYTKHNGKGIYRYELDDVQGRIKFLETGYNIEASTYLAQTDDYLYAITKEDAQCGVASFKKEADGSLTYMNQCLPSTEGTGCYISISTSGEYLFEAVYSAGLVRLYKLDTQTGHIINLIDELALHYPLGSHERQEHSHAHFIHETPDQRFVVVTDLGADRIITYEFSDKGFKESAVSQFNDADGPRHIAFHNNGQYAYVVHELSNIISVTTYQNGEFHELERHSTIPEQLQNETKLAAVRLSHDQRFIYVSNRGDDSIAIFKLSDEGAHLELIDIVKSGGVFPRDFNITASDDYIVCAHQEDGGIVTVFERNHDTGKLLLTDSTHVAPEGVCVTFLN</sequence>
<dbReference type="Gene3D" id="2.130.10.10">
    <property type="entry name" value="YVTN repeat-like/Quinoprotein amine dehydrogenase"/>
    <property type="match status" value="1"/>
</dbReference>
<name>A0ABD4EER6_STALU</name>